<dbReference type="KEGG" id="thf:MA03_01610"/>
<proteinExistence type="predicted"/>
<dbReference type="HOGENOM" id="CLU_2550480_0_0_2"/>
<evidence type="ECO:0000313" key="1">
    <source>
        <dbReference type="EMBL" id="AKG38239.1"/>
    </source>
</evidence>
<accession>A0A0F7FGI3</accession>
<dbReference type="AlphaFoldDB" id="A0A0F7FGI3"/>
<keyword evidence="2" id="KW-1185">Reference proteome</keyword>
<gene>
    <name evidence="1" type="ORF">MA03_01610</name>
</gene>
<protein>
    <submittedName>
        <fullName evidence="1">Uncharacterized protein</fullName>
    </submittedName>
</protein>
<reference evidence="1 2" key="1">
    <citation type="journal article" date="2015" name="Stand. Genomic Sci.">
        <title>Complete genome sequence of and proposal of Thermofilum uzonense sp. nov. a novel hyperthermophilic crenarchaeon and emended description of the genus Thermofilum.</title>
        <authorList>
            <person name="Toshchakov S.V."/>
            <person name="Korzhenkov A.A."/>
            <person name="Samarov N.I."/>
            <person name="Mazunin I.O."/>
            <person name="Mozhey O.I."/>
            <person name="Shmyr I.S."/>
            <person name="Derbikova K.S."/>
            <person name="Taranov E.A."/>
            <person name="Dominova I.N."/>
            <person name="Bonch-Osmolovskaya E.A."/>
            <person name="Patrushev M.V."/>
            <person name="Podosokorskaya O.A."/>
            <person name="Kublanov I.V."/>
        </authorList>
    </citation>
    <scope>NUCLEOTIDE SEQUENCE [LARGE SCALE GENOMIC DNA]</scope>
    <source>
        <strain evidence="1 2">1807-2</strain>
    </source>
</reference>
<dbReference type="EMBL" id="CP009961">
    <property type="protein sequence ID" value="AKG38239.1"/>
    <property type="molecule type" value="Genomic_DNA"/>
</dbReference>
<organism evidence="1 2">
    <name type="scientific">Infirmifilum uzonense</name>
    <dbReference type="NCBI Taxonomy" id="1550241"/>
    <lineage>
        <taxon>Archaea</taxon>
        <taxon>Thermoproteota</taxon>
        <taxon>Thermoprotei</taxon>
        <taxon>Thermofilales</taxon>
        <taxon>Thermofilaceae</taxon>
        <taxon>Infirmifilum</taxon>
    </lineage>
</organism>
<dbReference type="Proteomes" id="UP000067434">
    <property type="component" value="Chromosome"/>
</dbReference>
<evidence type="ECO:0000313" key="2">
    <source>
        <dbReference type="Proteomes" id="UP000067434"/>
    </source>
</evidence>
<sequence length="82" mass="8860">MKYISKWCKTCHQVGGGIEAGDHTQAEDHSLTFRHGSALDGSTDQDGAGGTTHATAVFQRFHFPPLRCLLYNKSISKHTGSG</sequence>
<name>A0A0F7FGI3_9CREN</name>